<dbReference type="GO" id="GO:0005737">
    <property type="term" value="C:cytoplasm"/>
    <property type="evidence" value="ECO:0007669"/>
    <property type="project" value="UniProtKB-SubCell"/>
</dbReference>
<evidence type="ECO:0000256" key="7">
    <source>
        <dbReference type="ARBA" id="ARBA00011245"/>
    </source>
</evidence>
<dbReference type="PANTHER" id="PTHR10907:SF64">
    <property type="entry name" value="REGUCALCIN"/>
    <property type="match status" value="1"/>
</dbReference>
<dbReference type="FunFam" id="2.120.10.30:FF:000027">
    <property type="entry name" value="Regucalcin homologue"/>
    <property type="match status" value="1"/>
</dbReference>
<evidence type="ECO:0000256" key="4">
    <source>
        <dbReference type="ARBA" id="ARBA00001946"/>
    </source>
</evidence>
<evidence type="ECO:0000256" key="14">
    <source>
        <dbReference type="ARBA" id="ARBA00032364"/>
    </source>
</evidence>
<dbReference type="InterPro" id="IPR005511">
    <property type="entry name" value="SMP-30"/>
</dbReference>
<evidence type="ECO:0000313" key="20">
    <source>
        <dbReference type="Proteomes" id="UP000007646"/>
    </source>
</evidence>
<dbReference type="HOGENOM" id="CLU_036110_3_2_1"/>
<protein>
    <recommendedName>
        <fullName evidence="9">Regucalcin</fullName>
        <ecNumber evidence="8">3.1.1.17</ecNumber>
    </recommendedName>
    <alternativeName>
        <fullName evidence="15">Gluconolactonase</fullName>
    </alternativeName>
    <alternativeName>
        <fullName evidence="14">Senescence marker protein 30</fullName>
    </alternativeName>
</protein>
<evidence type="ECO:0000256" key="6">
    <source>
        <dbReference type="ARBA" id="ARBA00008853"/>
    </source>
</evidence>
<dbReference type="GeneTree" id="ENSGT00940000165116"/>
<keyword evidence="20" id="KW-1185">Reference proteome</keyword>
<dbReference type="InterPro" id="IPR013658">
    <property type="entry name" value="SGL"/>
</dbReference>
<comment type="subunit">
    <text evidence="7">Monomer.</text>
</comment>
<dbReference type="GO" id="GO:0004341">
    <property type="term" value="F:gluconolactonase activity"/>
    <property type="evidence" value="ECO:0007669"/>
    <property type="project" value="UniProtKB-EC"/>
</dbReference>
<name>G3ULN3_LOXAF</name>
<dbReference type="OMA" id="LWRCRAD"/>
<evidence type="ECO:0000256" key="16">
    <source>
        <dbReference type="PIRSR" id="PIRSR605511-1"/>
    </source>
</evidence>
<dbReference type="InterPro" id="IPR008367">
    <property type="entry name" value="Regucalcin"/>
</dbReference>
<keyword evidence="17" id="KW-0862">Zinc</keyword>
<evidence type="ECO:0000256" key="1">
    <source>
        <dbReference type="ARBA" id="ARBA00001589"/>
    </source>
</evidence>
<feature type="binding site" evidence="17">
    <location>
        <position position="103"/>
    </location>
    <ligand>
        <name>substrate</name>
    </ligand>
</feature>
<evidence type="ECO:0000256" key="11">
    <source>
        <dbReference type="ARBA" id="ARBA00022723"/>
    </source>
</evidence>
<evidence type="ECO:0000256" key="2">
    <source>
        <dbReference type="ARBA" id="ARBA00001913"/>
    </source>
</evidence>
<feature type="binding site" evidence="17">
    <location>
        <position position="18"/>
    </location>
    <ligand>
        <name>a divalent metal cation</name>
        <dbReference type="ChEBI" id="CHEBI:60240"/>
    </ligand>
</feature>
<dbReference type="STRING" id="9785.ENSLAFP00000028742"/>
<comment type="cofactor">
    <cofactor evidence="2">
        <name>Ca(2+)</name>
        <dbReference type="ChEBI" id="CHEBI:29108"/>
    </cofactor>
</comment>
<evidence type="ECO:0000256" key="8">
    <source>
        <dbReference type="ARBA" id="ARBA00013227"/>
    </source>
</evidence>
<evidence type="ECO:0000256" key="17">
    <source>
        <dbReference type="PIRSR" id="PIRSR605511-2"/>
    </source>
</evidence>
<dbReference type="AlphaFoldDB" id="G3ULN3"/>
<dbReference type="Ensembl" id="ENSLAFT00000033004.1">
    <property type="protein sequence ID" value="ENSLAFP00000028742.1"/>
    <property type="gene ID" value="ENSLAFG00000027543.1"/>
</dbReference>
<sequence length="299" mass="33099">MASAKVEAVVRERHRMAECPVWEEEAERLVYVDINAGSTCRWDPLSRAVQTVTLRDRVGCMALHRSGTYVVAVGKHLGILDWTTGQVQWLSQLDRDRPNNRFNDGKVDPAGRFVAGTMPEPSGPGVWERGQGSLYTLYADGSVVRHLDRLGISNGLDWSLDHRTFYHVDSLEYVVRAYDYDLPTGNIVNPRLLLQLQEGDGMPDGMCVDTEGRLWVACIDRGRVIHLDPETGTVLRTVNMPVSRVTSCCFGGPHYSDLYVTSASDGLSAEQLSREPQAGYIFKVTGLGSKGIPSRPFTG</sequence>
<comment type="catalytic activity">
    <reaction evidence="1">
        <text>D-glucono-1,5-lactone + H2O = D-gluconate + H(+)</text>
        <dbReference type="Rhea" id="RHEA:10440"/>
        <dbReference type="ChEBI" id="CHEBI:15377"/>
        <dbReference type="ChEBI" id="CHEBI:15378"/>
        <dbReference type="ChEBI" id="CHEBI:16217"/>
        <dbReference type="ChEBI" id="CHEBI:18391"/>
        <dbReference type="EC" id="3.1.1.17"/>
    </reaction>
</comment>
<comment type="cofactor">
    <cofactor evidence="4">
        <name>Mg(2+)</name>
        <dbReference type="ChEBI" id="CHEBI:18420"/>
    </cofactor>
</comment>
<dbReference type="Pfam" id="PF08450">
    <property type="entry name" value="SGL"/>
    <property type="match status" value="1"/>
</dbReference>
<feature type="active site" description="Proton donor/acceptor" evidence="16">
    <location>
        <position position="204"/>
    </location>
</feature>
<dbReference type="PRINTS" id="PR01791">
    <property type="entry name" value="REGUCALCIN"/>
</dbReference>
<dbReference type="GO" id="GO:0030234">
    <property type="term" value="F:enzyme regulator activity"/>
    <property type="evidence" value="ECO:0007669"/>
    <property type="project" value="InterPro"/>
</dbReference>
<feature type="binding site" evidence="17">
    <location>
        <position position="204"/>
    </location>
    <ligand>
        <name>a divalent metal cation</name>
        <dbReference type="ChEBI" id="CHEBI:60240"/>
    </ligand>
</feature>
<proteinExistence type="inferred from homology"/>
<evidence type="ECO:0000256" key="5">
    <source>
        <dbReference type="ARBA" id="ARBA00004496"/>
    </source>
</evidence>
<keyword evidence="10" id="KW-0963">Cytoplasm</keyword>
<dbReference type="InterPro" id="IPR011042">
    <property type="entry name" value="6-blade_b-propeller_TolB-like"/>
</dbReference>
<keyword evidence="12" id="KW-0378">Hydrolase</keyword>
<feature type="domain" description="SMP-30/Gluconolactonase/LRE-like region" evidence="18">
    <location>
        <begin position="17"/>
        <end position="264"/>
    </location>
</feature>
<evidence type="ECO:0000256" key="13">
    <source>
        <dbReference type="ARBA" id="ARBA00022837"/>
    </source>
</evidence>
<feature type="binding site" evidence="17">
    <location>
        <position position="154"/>
    </location>
    <ligand>
        <name>a divalent metal cation</name>
        <dbReference type="ChEBI" id="CHEBI:60240"/>
    </ligand>
</feature>
<dbReference type="eggNOG" id="KOG4499">
    <property type="taxonomic scope" value="Eukaryota"/>
</dbReference>
<comment type="similarity">
    <text evidence="6">Belongs to the SMP-30/CGR1 family.</text>
</comment>
<dbReference type="GO" id="GO:0005509">
    <property type="term" value="F:calcium ion binding"/>
    <property type="evidence" value="ECO:0007669"/>
    <property type="project" value="InterPro"/>
</dbReference>
<dbReference type="SUPFAM" id="SSF63829">
    <property type="entry name" value="Calcium-dependent phosphotriesterase"/>
    <property type="match status" value="1"/>
</dbReference>
<comment type="cofactor">
    <cofactor evidence="17">
        <name>Zn(2+)</name>
        <dbReference type="ChEBI" id="CHEBI:29105"/>
    </cofactor>
    <text evidence="17">Binds 1 divalent metal cation per subunit.</text>
</comment>
<accession>G3ULN3</accession>
<comment type="cofactor">
    <cofactor evidence="3">
        <name>Mn(2+)</name>
        <dbReference type="ChEBI" id="CHEBI:29035"/>
    </cofactor>
</comment>
<keyword evidence="11 17" id="KW-0479">Metal-binding</keyword>
<dbReference type="PANTHER" id="PTHR10907">
    <property type="entry name" value="REGUCALCIN"/>
    <property type="match status" value="1"/>
</dbReference>
<evidence type="ECO:0000256" key="9">
    <source>
        <dbReference type="ARBA" id="ARBA00016808"/>
    </source>
</evidence>
<evidence type="ECO:0000256" key="3">
    <source>
        <dbReference type="ARBA" id="ARBA00001936"/>
    </source>
</evidence>
<evidence type="ECO:0000256" key="15">
    <source>
        <dbReference type="ARBA" id="ARBA00032464"/>
    </source>
</evidence>
<evidence type="ECO:0000256" key="10">
    <source>
        <dbReference type="ARBA" id="ARBA00022490"/>
    </source>
</evidence>
<organism evidence="19 20">
    <name type="scientific">Loxodonta africana</name>
    <name type="common">African elephant</name>
    <dbReference type="NCBI Taxonomy" id="9785"/>
    <lineage>
        <taxon>Eukaryota</taxon>
        <taxon>Metazoa</taxon>
        <taxon>Chordata</taxon>
        <taxon>Craniata</taxon>
        <taxon>Vertebrata</taxon>
        <taxon>Euteleostomi</taxon>
        <taxon>Mammalia</taxon>
        <taxon>Eutheria</taxon>
        <taxon>Afrotheria</taxon>
        <taxon>Proboscidea</taxon>
        <taxon>Elephantidae</taxon>
        <taxon>Loxodonta</taxon>
    </lineage>
</organism>
<dbReference type="GO" id="GO:0019853">
    <property type="term" value="P:L-ascorbic acid biosynthetic process"/>
    <property type="evidence" value="ECO:0007669"/>
    <property type="project" value="TreeGrafter"/>
</dbReference>
<feature type="binding site" evidence="17">
    <location>
        <position position="101"/>
    </location>
    <ligand>
        <name>substrate</name>
    </ligand>
</feature>
<reference evidence="19" key="2">
    <citation type="submission" date="2025-08" db="UniProtKB">
        <authorList>
            <consortium name="Ensembl"/>
        </authorList>
    </citation>
    <scope>IDENTIFICATION</scope>
    <source>
        <strain evidence="19">Isolate ISIS603380</strain>
    </source>
</reference>
<dbReference type="EC" id="3.1.1.17" evidence="8"/>
<reference evidence="19" key="3">
    <citation type="submission" date="2025-09" db="UniProtKB">
        <authorList>
            <consortium name="Ensembl"/>
        </authorList>
    </citation>
    <scope>IDENTIFICATION</scope>
    <source>
        <strain evidence="19">Isolate ISIS603380</strain>
    </source>
</reference>
<dbReference type="PRINTS" id="PR01790">
    <property type="entry name" value="SMP30FAMILY"/>
</dbReference>
<dbReference type="Gene3D" id="2.120.10.30">
    <property type="entry name" value="TolB, C-terminal domain"/>
    <property type="match status" value="1"/>
</dbReference>
<evidence type="ECO:0000256" key="12">
    <source>
        <dbReference type="ARBA" id="ARBA00022801"/>
    </source>
</evidence>
<evidence type="ECO:0000313" key="19">
    <source>
        <dbReference type="Ensembl" id="ENSLAFP00000028742.1"/>
    </source>
</evidence>
<keyword evidence="13" id="KW-0106">Calcium</keyword>
<comment type="subcellular location">
    <subcellularLocation>
        <location evidence="5">Cytoplasm</location>
    </subcellularLocation>
</comment>
<evidence type="ECO:0000259" key="18">
    <source>
        <dbReference type="Pfam" id="PF08450"/>
    </source>
</evidence>
<dbReference type="InParanoid" id="G3ULN3"/>
<reference evidence="19 20" key="1">
    <citation type="submission" date="2009-06" db="EMBL/GenBank/DDBJ databases">
        <title>The Genome Sequence of Loxodonta africana (African elephant).</title>
        <authorList>
            <person name="Di Palma F."/>
            <person name="Heiman D."/>
            <person name="Young S."/>
            <person name="Johnson J."/>
            <person name="Lander E.S."/>
            <person name="Lindblad-Toh K."/>
        </authorList>
    </citation>
    <scope>NUCLEOTIDE SEQUENCE [LARGE SCALE GENOMIC DNA]</scope>
    <source>
        <strain evidence="19 20">Isolate ISIS603380</strain>
    </source>
</reference>
<dbReference type="Proteomes" id="UP000007646">
    <property type="component" value="Unassembled WGS sequence"/>
</dbReference>